<evidence type="ECO:0000313" key="1">
    <source>
        <dbReference type="Proteomes" id="UP000887540"/>
    </source>
</evidence>
<dbReference type="AlphaFoldDB" id="A0A914D726"/>
<reference evidence="2" key="1">
    <citation type="submission" date="2022-11" db="UniProtKB">
        <authorList>
            <consortium name="WormBaseParasite"/>
        </authorList>
    </citation>
    <scope>IDENTIFICATION</scope>
</reference>
<evidence type="ECO:0000313" key="2">
    <source>
        <dbReference type="WBParaSite" id="ACRNAN_scaffold20070.g6410.t1"/>
    </source>
</evidence>
<dbReference type="WBParaSite" id="ACRNAN_scaffold20070.g6410.t1">
    <property type="protein sequence ID" value="ACRNAN_scaffold20070.g6410.t1"/>
    <property type="gene ID" value="ACRNAN_scaffold20070.g6410"/>
</dbReference>
<dbReference type="Proteomes" id="UP000887540">
    <property type="component" value="Unplaced"/>
</dbReference>
<protein>
    <submittedName>
        <fullName evidence="2">ATP synthase F0 subunit 8</fullName>
    </submittedName>
</protein>
<sequence length="37" mass="4390">MFLNICAFLSMLIIYLRYSLVVELNRSSDLLLKKVNR</sequence>
<name>A0A914D726_9BILA</name>
<accession>A0A914D726</accession>
<keyword evidence="1" id="KW-1185">Reference proteome</keyword>
<organism evidence="1 2">
    <name type="scientific">Acrobeloides nanus</name>
    <dbReference type="NCBI Taxonomy" id="290746"/>
    <lineage>
        <taxon>Eukaryota</taxon>
        <taxon>Metazoa</taxon>
        <taxon>Ecdysozoa</taxon>
        <taxon>Nematoda</taxon>
        <taxon>Chromadorea</taxon>
        <taxon>Rhabditida</taxon>
        <taxon>Tylenchina</taxon>
        <taxon>Cephalobomorpha</taxon>
        <taxon>Cephaloboidea</taxon>
        <taxon>Cephalobidae</taxon>
        <taxon>Acrobeloides</taxon>
    </lineage>
</organism>
<proteinExistence type="predicted"/>